<evidence type="ECO:0000313" key="22">
    <source>
        <dbReference type="Proteomes" id="UP001054821"/>
    </source>
</evidence>
<dbReference type="EMBL" id="JAJFAZ020000087">
    <property type="protein sequence ID" value="KAI5311110.1"/>
    <property type="molecule type" value="Genomic_DNA"/>
</dbReference>
<evidence type="ECO:0000313" key="21">
    <source>
        <dbReference type="Proteomes" id="UP000327085"/>
    </source>
</evidence>
<keyword evidence="13" id="KW-0961">Cell wall biogenesis/degradation</keyword>
<evidence type="ECO:0000256" key="15">
    <source>
        <dbReference type="ARBA" id="ARBA00057335"/>
    </source>
</evidence>
<sequence length="560" mass="61640">MAYSKLIVASFFILFPLFSSLSLAADNSSSPVSAGTICKSTPDPSFCKSVLPHNQTAENVYYYGRFSVRKSLSQSRKFLNLVDKYLKRRSSLSLTAVRALEDCRLLAGLNMDFLLNSFETVNKTSKTLSNLKADDVQTSLSAILTNQQTCLDGIQSTASAWSLKTGLSAPNDTKFYSVSLALFTKGWVPKKKKSATWKPTRKQRGFKNGRLPLKMTSRTRAVYEGVTKRKMLQTETEDDGVLVSEVVTVSQNGTGNFSTINDAIAAAPNNSASTNGYFLIYVTAGVYEEYVSIAKNKRYLMMVGDGINQTILTGNRSVVDGWTTFNSATFAVTAPGFVAVNMTFRNTAGAIKHQAVAVRNGADLSTFYSCSFEAYQDTLYTHSLRQFYRECDIYGTVDFIFGNAAVVFQNCNLYPRLPMSGQFNAITAQGRTDPNQNTGTSIHNCTIRAADDLASSNSSTKTYLGRPWKEYSRTVYMQSYIDSAVDPAGWRAWDGEFALSTLYYAEYNNTGPGSNTTNRVTWPGYHVINATDAANFTVTNFLLGDDWLPQTGVPYTGGLI</sequence>
<proteinExistence type="inferred from homology"/>
<evidence type="ECO:0000256" key="1">
    <source>
        <dbReference type="ARBA" id="ARBA00004191"/>
    </source>
</evidence>
<comment type="catalytic activity">
    <reaction evidence="14 17">
        <text>[(1-&gt;4)-alpha-D-galacturonosyl methyl ester](n) + n H2O = [(1-&gt;4)-alpha-D-galacturonosyl](n) + n methanol + n H(+)</text>
        <dbReference type="Rhea" id="RHEA:22380"/>
        <dbReference type="Rhea" id="RHEA-COMP:14570"/>
        <dbReference type="Rhea" id="RHEA-COMP:14573"/>
        <dbReference type="ChEBI" id="CHEBI:15377"/>
        <dbReference type="ChEBI" id="CHEBI:15378"/>
        <dbReference type="ChEBI" id="CHEBI:17790"/>
        <dbReference type="ChEBI" id="CHEBI:140522"/>
        <dbReference type="ChEBI" id="CHEBI:140523"/>
        <dbReference type="EC" id="3.1.1.11"/>
    </reaction>
</comment>
<dbReference type="Gramene" id="VVA25253">
    <property type="protein sequence ID" value="VVA25253"/>
    <property type="gene ID" value="Prudul26B001365"/>
</dbReference>
<evidence type="ECO:0000256" key="5">
    <source>
        <dbReference type="ARBA" id="ARBA00013229"/>
    </source>
</evidence>
<keyword evidence="11" id="KW-1015">Disulfide bond</keyword>
<dbReference type="NCBIfam" id="TIGR01614">
    <property type="entry name" value="PME_inhib"/>
    <property type="match status" value="1"/>
</dbReference>
<dbReference type="Gene3D" id="1.20.140.40">
    <property type="entry name" value="Invertase/pectin methylesterase inhibitor family protein"/>
    <property type="match status" value="1"/>
</dbReference>
<dbReference type="InterPro" id="IPR000070">
    <property type="entry name" value="Pectinesterase_cat"/>
</dbReference>
<dbReference type="EC" id="3.1.1.11" evidence="5 17"/>
<evidence type="ECO:0000256" key="12">
    <source>
        <dbReference type="ARBA" id="ARBA00023180"/>
    </source>
</evidence>
<evidence type="ECO:0000256" key="6">
    <source>
        <dbReference type="ARBA" id="ARBA00022512"/>
    </source>
</evidence>
<reference evidence="20" key="1">
    <citation type="submission" date="2019-07" db="EMBL/GenBank/DDBJ databases">
        <authorList>
            <person name="Alioto T."/>
            <person name="Alioto T."/>
            <person name="Gomez Garrido J."/>
        </authorList>
    </citation>
    <scope>NUCLEOTIDE SEQUENCE</scope>
</reference>
<evidence type="ECO:0000256" key="3">
    <source>
        <dbReference type="ARBA" id="ARBA00006027"/>
    </source>
</evidence>
<dbReference type="GO" id="GO:0042545">
    <property type="term" value="P:cell wall modification"/>
    <property type="evidence" value="ECO:0007669"/>
    <property type="project" value="UniProtKB-UniRule"/>
</dbReference>
<dbReference type="FunFam" id="1.20.140.40:FF:000004">
    <property type="entry name" value="Pectinesterase"/>
    <property type="match status" value="1"/>
</dbReference>
<dbReference type="PROSITE" id="PS00503">
    <property type="entry name" value="PECTINESTERASE_2"/>
    <property type="match status" value="1"/>
</dbReference>
<evidence type="ECO:0000313" key="20">
    <source>
        <dbReference type="EMBL" id="VVA25253.1"/>
    </source>
</evidence>
<keyword evidence="9 17" id="KW-0378">Hydrolase</keyword>
<dbReference type="InterPro" id="IPR035513">
    <property type="entry name" value="Invertase/methylesterase_inhib"/>
</dbReference>
<gene>
    <name evidence="20" type="ORF">ALMOND_2B001365</name>
    <name evidence="19" type="ORF">L3X38_045577</name>
</gene>
<evidence type="ECO:0000256" key="16">
    <source>
        <dbReference type="PROSITE-ProRule" id="PRU10040"/>
    </source>
</evidence>
<accession>A0A5E4FAV2</accession>
<evidence type="ECO:0000256" key="4">
    <source>
        <dbReference type="ARBA" id="ARBA00007786"/>
    </source>
</evidence>
<dbReference type="GO" id="GO:0030599">
    <property type="term" value="F:pectinesterase activity"/>
    <property type="evidence" value="ECO:0007669"/>
    <property type="project" value="UniProtKB-UniRule"/>
</dbReference>
<reference evidence="21" key="2">
    <citation type="journal article" date="2020" name="Plant J.">
        <title>Transposons played a major role in the diversification between the closely related almond and peach genomes: results from the almond genome sequence.</title>
        <authorList>
            <person name="Alioto T."/>
            <person name="Alexiou K.G."/>
            <person name="Bardil A."/>
            <person name="Barteri F."/>
            <person name="Castanera R."/>
            <person name="Cruz F."/>
            <person name="Dhingra A."/>
            <person name="Duval H."/>
            <person name="Fernandez I Marti A."/>
            <person name="Frias L."/>
            <person name="Galan B."/>
            <person name="Garcia J.L."/>
            <person name="Howad W."/>
            <person name="Gomez-Garrido J."/>
            <person name="Gut M."/>
            <person name="Julca I."/>
            <person name="Morata J."/>
            <person name="Puigdomenech P."/>
            <person name="Ribeca P."/>
            <person name="Rubio Cabetas M.J."/>
            <person name="Vlasova A."/>
            <person name="Wirthensohn M."/>
            <person name="Garcia-Mas J."/>
            <person name="Gabaldon T."/>
            <person name="Casacuberta J.M."/>
            <person name="Arus P."/>
        </authorList>
    </citation>
    <scope>NUCLEOTIDE SEQUENCE [LARGE SCALE GENOMIC DNA]</scope>
    <source>
        <strain evidence="21">cv. Texas</strain>
    </source>
</reference>
<dbReference type="Pfam" id="PF01095">
    <property type="entry name" value="Pectinesterase"/>
    <property type="match status" value="1"/>
</dbReference>
<dbReference type="Proteomes" id="UP000327085">
    <property type="component" value="Chromosome 8"/>
</dbReference>
<dbReference type="EMBL" id="CABIKO010000092">
    <property type="protein sequence ID" value="VVA25253.1"/>
    <property type="molecule type" value="Genomic_DNA"/>
</dbReference>
<comment type="pathway">
    <text evidence="2 17">Glycan metabolism; pectin degradation; 2-dehydro-3-deoxy-D-gluconate from pectin: step 1/5.</text>
</comment>
<dbReference type="InParanoid" id="A0A5E4FAV2"/>
<evidence type="ECO:0000256" key="14">
    <source>
        <dbReference type="ARBA" id="ARBA00047928"/>
    </source>
</evidence>
<evidence type="ECO:0000256" key="9">
    <source>
        <dbReference type="ARBA" id="ARBA00022801"/>
    </source>
</evidence>
<dbReference type="Gene3D" id="2.160.20.10">
    <property type="entry name" value="Single-stranded right-handed beta-helix, Pectin lyase-like"/>
    <property type="match status" value="1"/>
</dbReference>
<evidence type="ECO:0000259" key="18">
    <source>
        <dbReference type="SMART" id="SM00856"/>
    </source>
</evidence>
<reference evidence="19 22" key="3">
    <citation type="journal article" date="2022" name="G3 (Bethesda)">
        <title>Whole-genome sequence and methylome profiling of the almond [Prunus dulcis (Mill.) D.A. Webb] cultivar 'Nonpareil'.</title>
        <authorList>
            <person name="D'Amico-Willman K.M."/>
            <person name="Ouma W.Z."/>
            <person name="Meulia T."/>
            <person name="Sideli G.M."/>
            <person name="Gradziel T.M."/>
            <person name="Fresnedo-Ramirez J."/>
        </authorList>
    </citation>
    <scope>NUCLEOTIDE SEQUENCE [LARGE SCALE GENOMIC DNA]</scope>
    <source>
        <strain evidence="19">Clone GOH B32 T37-40</strain>
    </source>
</reference>
<dbReference type="GO" id="GO:0045490">
    <property type="term" value="P:pectin catabolic process"/>
    <property type="evidence" value="ECO:0007669"/>
    <property type="project" value="UniProtKB-UniRule"/>
</dbReference>
<comment type="similarity">
    <text evidence="3">In the N-terminal section; belongs to the PMEI family.</text>
</comment>
<protein>
    <recommendedName>
        <fullName evidence="5 17">Pectinesterase</fullName>
        <ecNumber evidence="5 17">3.1.1.11</ecNumber>
    </recommendedName>
</protein>
<evidence type="ECO:0000256" key="17">
    <source>
        <dbReference type="RuleBase" id="RU000589"/>
    </source>
</evidence>
<evidence type="ECO:0000256" key="10">
    <source>
        <dbReference type="ARBA" id="ARBA00023085"/>
    </source>
</evidence>
<feature type="chain" id="PRO_5044517077" description="Pectinesterase" evidence="17">
    <location>
        <begin position="25"/>
        <end position="560"/>
    </location>
</feature>
<keyword evidence="12" id="KW-0325">Glycoprotein</keyword>
<evidence type="ECO:0000256" key="11">
    <source>
        <dbReference type="ARBA" id="ARBA00023157"/>
    </source>
</evidence>
<evidence type="ECO:0000256" key="8">
    <source>
        <dbReference type="ARBA" id="ARBA00022729"/>
    </source>
</evidence>
<comment type="subcellular location">
    <subcellularLocation>
        <location evidence="1">Secreted</location>
        <location evidence="1">Cell wall</location>
    </subcellularLocation>
</comment>
<dbReference type="CDD" id="cd15798">
    <property type="entry name" value="PMEI-like_3"/>
    <property type="match status" value="1"/>
</dbReference>
<dbReference type="InterPro" id="IPR033131">
    <property type="entry name" value="Pectinesterase_Asp_AS"/>
</dbReference>
<evidence type="ECO:0000256" key="7">
    <source>
        <dbReference type="ARBA" id="ARBA00022525"/>
    </source>
</evidence>
<dbReference type="OMA" id="TPDPKFC"/>
<name>A0A5E4FAV2_PRUDU</name>
<dbReference type="Pfam" id="PF04043">
    <property type="entry name" value="PMEI"/>
    <property type="match status" value="1"/>
</dbReference>
<dbReference type="Proteomes" id="UP001054821">
    <property type="component" value="Unassembled WGS sequence"/>
</dbReference>
<comment type="function">
    <text evidence="15">Acts in the modification of cell walls via demethylesterification of cell wall pectin.</text>
</comment>
<keyword evidence="8 17" id="KW-0732">Signal</keyword>
<comment type="similarity">
    <text evidence="4">In the C-terminal section; belongs to the pectinesterase family.</text>
</comment>
<dbReference type="InterPro" id="IPR011050">
    <property type="entry name" value="Pectin_lyase_fold/virulence"/>
</dbReference>
<evidence type="ECO:0000313" key="19">
    <source>
        <dbReference type="EMBL" id="KAI5311110.1"/>
    </source>
</evidence>
<keyword evidence="10 17" id="KW-0063">Aspartyl esterase</keyword>
<dbReference type="InterPro" id="IPR012334">
    <property type="entry name" value="Pectin_lyas_fold"/>
</dbReference>
<dbReference type="SUPFAM" id="SSF101148">
    <property type="entry name" value="Plant invertase/pectin methylesterase inhibitor"/>
    <property type="match status" value="1"/>
</dbReference>
<feature type="domain" description="Pectinesterase inhibitor" evidence="18">
    <location>
        <begin position="27"/>
        <end position="182"/>
    </location>
</feature>
<evidence type="ECO:0000256" key="2">
    <source>
        <dbReference type="ARBA" id="ARBA00005184"/>
    </source>
</evidence>
<dbReference type="SUPFAM" id="SSF51126">
    <property type="entry name" value="Pectin lyase-like"/>
    <property type="match status" value="1"/>
</dbReference>
<dbReference type="GO" id="GO:0004857">
    <property type="term" value="F:enzyme inhibitor activity"/>
    <property type="evidence" value="ECO:0007669"/>
    <property type="project" value="InterPro"/>
</dbReference>
<feature type="active site" evidence="16">
    <location>
        <position position="398"/>
    </location>
</feature>
<keyword evidence="7" id="KW-0964">Secreted</keyword>
<dbReference type="InterPro" id="IPR006501">
    <property type="entry name" value="Pectinesterase_inhib_dom"/>
</dbReference>
<dbReference type="FunFam" id="2.160.20.10:FF:000001">
    <property type="entry name" value="Pectinesterase"/>
    <property type="match status" value="1"/>
</dbReference>
<dbReference type="UniPathway" id="UPA00545">
    <property type="reaction ID" value="UER00823"/>
</dbReference>
<keyword evidence="6" id="KW-0134">Cell wall</keyword>
<dbReference type="PANTHER" id="PTHR31707">
    <property type="entry name" value="PECTINESTERASE"/>
    <property type="match status" value="1"/>
</dbReference>
<keyword evidence="22" id="KW-1185">Reference proteome</keyword>
<evidence type="ECO:0000256" key="13">
    <source>
        <dbReference type="ARBA" id="ARBA00023316"/>
    </source>
</evidence>
<dbReference type="SMART" id="SM00856">
    <property type="entry name" value="PMEI"/>
    <property type="match status" value="1"/>
</dbReference>
<organism evidence="20 21">
    <name type="scientific">Prunus dulcis</name>
    <name type="common">Almond</name>
    <name type="synonym">Amygdalus dulcis</name>
    <dbReference type="NCBI Taxonomy" id="3755"/>
    <lineage>
        <taxon>Eukaryota</taxon>
        <taxon>Viridiplantae</taxon>
        <taxon>Streptophyta</taxon>
        <taxon>Embryophyta</taxon>
        <taxon>Tracheophyta</taxon>
        <taxon>Spermatophyta</taxon>
        <taxon>Magnoliopsida</taxon>
        <taxon>eudicotyledons</taxon>
        <taxon>Gunneridae</taxon>
        <taxon>Pentapetalae</taxon>
        <taxon>rosids</taxon>
        <taxon>fabids</taxon>
        <taxon>Rosales</taxon>
        <taxon>Rosaceae</taxon>
        <taxon>Amygdaloideae</taxon>
        <taxon>Amygdaleae</taxon>
        <taxon>Prunus</taxon>
    </lineage>
</organism>
<dbReference type="AlphaFoldDB" id="A0A5E4FAV2"/>
<feature type="signal peptide" evidence="17">
    <location>
        <begin position="1"/>
        <end position="24"/>
    </location>
</feature>